<dbReference type="Gene3D" id="2.60.120.380">
    <property type="match status" value="2"/>
</dbReference>
<proteinExistence type="predicted"/>
<gene>
    <name evidence="1" type="ORF">METZ01_LOCUS462543</name>
</gene>
<reference evidence="1" key="1">
    <citation type="submission" date="2018-05" db="EMBL/GenBank/DDBJ databases">
        <authorList>
            <person name="Lanie J.A."/>
            <person name="Ng W.-L."/>
            <person name="Kazmierczak K.M."/>
            <person name="Andrzejewski T.M."/>
            <person name="Davidsen T.M."/>
            <person name="Wayne K.J."/>
            <person name="Tettelin H."/>
            <person name="Glass J.I."/>
            <person name="Rusch D."/>
            <person name="Podicherti R."/>
            <person name="Tsui H.-C.T."/>
            <person name="Winkler M.E."/>
        </authorList>
    </citation>
    <scope>NUCLEOTIDE SEQUENCE</scope>
</reference>
<dbReference type="AlphaFoldDB" id="A0A383AQ64"/>
<feature type="non-terminal residue" evidence="1">
    <location>
        <position position="1"/>
    </location>
</feature>
<dbReference type="EMBL" id="UINC01193870">
    <property type="protein sequence ID" value="SVE09689.1"/>
    <property type="molecule type" value="Genomic_DNA"/>
</dbReference>
<accession>A0A383AQ64</accession>
<evidence type="ECO:0000313" key="1">
    <source>
        <dbReference type="EMBL" id="SVE09689.1"/>
    </source>
</evidence>
<feature type="non-terminal residue" evidence="1">
    <location>
        <position position="250"/>
    </location>
</feature>
<protein>
    <recommendedName>
        <fullName evidence="2">Peptidase C-terminal archaeal/bacterial domain-containing protein</fullName>
    </recommendedName>
</protein>
<organism evidence="1">
    <name type="scientific">marine metagenome</name>
    <dbReference type="NCBI Taxonomy" id="408172"/>
    <lineage>
        <taxon>unclassified sequences</taxon>
        <taxon>metagenomes</taxon>
        <taxon>ecological metagenomes</taxon>
    </lineage>
</organism>
<sequence length="250" mass="27342">PNSTTDQANVLTLPVVVNGTITSADDFDLFQFPVKKNQRLICDVLASRIGSPLDSLLTLFDPTGKEIISDDFSNGLDSLIDHTVQVSGNYTLQIRDVRYKSGNNFFYRIRIGELPYLDTIFPLGGKRDTESTVSVTGRNLGSIKSIQMSISPDAPLGNQELRVVNANGVSTNPHAFVAGNLKETLEKEPNNAADQANSIEIPAVINGRINPQKDIDCFSLQVPPMTRLIFEVNAQRLGSQLDAFLSLFDS</sequence>
<evidence type="ECO:0008006" key="2">
    <source>
        <dbReference type="Google" id="ProtNLM"/>
    </source>
</evidence>
<name>A0A383AQ64_9ZZZZ</name>